<dbReference type="EMBL" id="KV878716">
    <property type="protein sequence ID" value="OJJ65626.1"/>
    <property type="molecule type" value="Genomic_DNA"/>
</dbReference>
<accession>A0A1L9U1R1</accession>
<evidence type="ECO:0000313" key="1">
    <source>
        <dbReference type="EMBL" id="OJJ65626.1"/>
    </source>
</evidence>
<protein>
    <submittedName>
        <fullName evidence="1">Uncharacterized protein</fullName>
    </submittedName>
</protein>
<reference evidence="2" key="1">
    <citation type="journal article" date="2017" name="Genome Biol.">
        <title>Comparative genomics reveals high biological diversity and specific adaptations in the industrially and medically important fungal genus Aspergillus.</title>
        <authorList>
            <person name="de Vries R.P."/>
            <person name="Riley R."/>
            <person name="Wiebenga A."/>
            <person name="Aguilar-Osorio G."/>
            <person name="Amillis S."/>
            <person name="Uchima C.A."/>
            <person name="Anderluh G."/>
            <person name="Asadollahi M."/>
            <person name="Askin M."/>
            <person name="Barry K."/>
            <person name="Battaglia E."/>
            <person name="Bayram O."/>
            <person name="Benocci T."/>
            <person name="Braus-Stromeyer S.A."/>
            <person name="Caldana C."/>
            <person name="Canovas D."/>
            <person name="Cerqueira G.C."/>
            <person name="Chen F."/>
            <person name="Chen W."/>
            <person name="Choi C."/>
            <person name="Clum A."/>
            <person name="Dos Santos R.A."/>
            <person name="Damasio A.R."/>
            <person name="Diallinas G."/>
            <person name="Emri T."/>
            <person name="Fekete E."/>
            <person name="Flipphi M."/>
            <person name="Freyberg S."/>
            <person name="Gallo A."/>
            <person name="Gournas C."/>
            <person name="Habgood R."/>
            <person name="Hainaut M."/>
            <person name="Harispe M.L."/>
            <person name="Henrissat B."/>
            <person name="Hilden K.S."/>
            <person name="Hope R."/>
            <person name="Hossain A."/>
            <person name="Karabika E."/>
            <person name="Karaffa L."/>
            <person name="Karanyi Z."/>
            <person name="Krasevec N."/>
            <person name="Kuo A."/>
            <person name="Kusch H."/>
            <person name="LaButti K."/>
            <person name="Lagendijk E.L."/>
            <person name="Lapidus A."/>
            <person name="Levasseur A."/>
            <person name="Lindquist E."/>
            <person name="Lipzen A."/>
            <person name="Logrieco A.F."/>
            <person name="MacCabe A."/>
            <person name="Maekelae M.R."/>
            <person name="Malavazi I."/>
            <person name="Melin P."/>
            <person name="Meyer V."/>
            <person name="Mielnichuk N."/>
            <person name="Miskei M."/>
            <person name="Molnar A.P."/>
            <person name="Mule G."/>
            <person name="Ngan C.Y."/>
            <person name="Orejas M."/>
            <person name="Orosz E."/>
            <person name="Ouedraogo J.P."/>
            <person name="Overkamp K.M."/>
            <person name="Park H.-S."/>
            <person name="Perrone G."/>
            <person name="Piumi F."/>
            <person name="Punt P.J."/>
            <person name="Ram A.F."/>
            <person name="Ramon A."/>
            <person name="Rauscher S."/>
            <person name="Record E."/>
            <person name="Riano-Pachon D.M."/>
            <person name="Robert V."/>
            <person name="Roehrig J."/>
            <person name="Ruller R."/>
            <person name="Salamov A."/>
            <person name="Salih N.S."/>
            <person name="Samson R.A."/>
            <person name="Sandor E."/>
            <person name="Sanguinetti M."/>
            <person name="Schuetze T."/>
            <person name="Sepcic K."/>
            <person name="Shelest E."/>
            <person name="Sherlock G."/>
            <person name="Sophianopoulou V."/>
            <person name="Squina F.M."/>
            <person name="Sun H."/>
            <person name="Susca A."/>
            <person name="Todd R.B."/>
            <person name="Tsang A."/>
            <person name="Unkles S.E."/>
            <person name="van de Wiele N."/>
            <person name="van Rossen-Uffink D."/>
            <person name="Oliveira J.V."/>
            <person name="Vesth T.C."/>
            <person name="Visser J."/>
            <person name="Yu J.-H."/>
            <person name="Zhou M."/>
            <person name="Andersen M.R."/>
            <person name="Archer D.B."/>
            <person name="Baker S.E."/>
            <person name="Benoit I."/>
            <person name="Brakhage A.A."/>
            <person name="Braus G.H."/>
            <person name="Fischer R."/>
            <person name="Frisvad J.C."/>
            <person name="Goldman G.H."/>
            <person name="Houbraken J."/>
            <person name="Oakley B."/>
            <person name="Pocsi I."/>
            <person name="Scazzocchio C."/>
            <person name="Seiboth B."/>
            <person name="vanKuyk P.A."/>
            <person name="Wortman J."/>
            <person name="Dyer P.S."/>
            <person name="Grigoriev I.V."/>
        </authorList>
    </citation>
    <scope>NUCLEOTIDE SEQUENCE [LARGE SCALE GENOMIC DNA]</scope>
    <source>
        <strain evidence="2">CBS 101740 / IMI 381727 / IBT 21946</strain>
    </source>
</reference>
<organism evidence="1 2">
    <name type="scientific">Aspergillus brasiliensis (strain CBS 101740 / IMI 381727 / IBT 21946)</name>
    <dbReference type="NCBI Taxonomy" id="767769"/>
    <lineage>
        <taxon>Eukaryota</taxon>
        <taxon>Fungi</taxon>
        <taxon>Dikarya</taxon>
        <taxon>Ascomycota</taxon>
        <taxon>Pezizomycotina</taxon>
        <taxon>Eurotiomycetes</taxon>
        <taxon>Eurotiomycetidae</taxon>
        <taxon>Eurotiales</taxon>
        <taxon>Aspergillaceae</taxon>
        <taxon>Aspergillus</taxon>
        <taxon>Aspergillus subgen. Circumdati</taxon>
    </lineage>
</organism>
<proteinExistence type="predicted"/>
<gene>
    <name evidence="1" type="ORF">ASPBRDRAFT_139704</name>
</gene>
<dbReference type="GeneID" id="93571607"/>
<name>A0A1L9U1R1_ASPBC</name>
<evidence type="ECO:0000313" key="2">
    <source>
        <dbReference type="Proteomes" id="UP000184499"/>
    </source>
</evidence>
<keyword evidence="2" id="KW-1185">Reference proteome</keyword>
<dbReference type="Proteomes" id="UP000184499">
    <property type="component" value="Unassembled WGS sequence"/>
</dbReference>
<dbReference type="RefSeq" id="XP_067472877.1">
    <property type="nucleotide sequence ID" value="XM_067619119.1"/>
</dbReference>
<dbReference type="AlphaFoldDB" id="A0A1L9U1R1"/>
<sequence>MHWFSAVIQQCKTVVQGLLCFPKSLPCLGFSEEDLTSIETVPGSSNNVMLPTPAVSTKRTFVLTHILMTFGM</sequence>
<dbReference type="VEuPathDB" id="FungiDB:ASPBRDRAFT_139704"/>